<feature type="transmembrane region" description="Helical" evidence="1">
    <location>
        <begin position="46"/>
        <end position="66"/>
    </location>
</feature>
<organism evidence="2 3">
    <name type="scientific">candidate division MSBL1 archaeon SCGC-AAA382M17</name>
    <dbReference type="NCBI Taxonomy" id="1698284"/>
    <lineage>
        <taxon>Archaea</taxon>
        <taxon>Methanobacteriati</taxon>
        <taxon>Methanobacteriota</taxon>
        <taxon>candidate division MSBL1</taxon>
    </lineage>
</organism>
<keyword evidence="3" id="KW-1185">Reference proteome</keyword>
<feature type="transmembrane region" description="Helical" evidence="1">
    <location>
        <begin position="14"/>
        <end position="40"/>
    </location>
</feature>
<evidence type="ECO:0000256" key="1">
    <source>
        <dbReference type="SAM" id="Phobius"/>
    </source>
</evidence>
<accession>A0ABR5TJ76</accession>
<reference evidence="2 3" key="1">
    <citation type="journal article" date="2016" name="Sci. Rep.">
        <title>Metabolic traits of an uncultured archaeal lineage -MSBL1- from brine pools of the Red Sea.</title>
        <authorList>
            <person name="Mwirichia R."/>
            <person name="Alam I."/>
            <person name="Rashid M."/>
            <person name="Vinu M."/>
            <person name="Ba-Alawi W."/>
            <person name="Anthony Kamau A."/>
            <person name="Kamanda Ngugi D."/>
            <person name="Goker M."/>
            <person name="Klenk H.P."/>
            <person name="Bajic V."/>
            <person name="Stingl U."/>
        </authorList>
    </citation>
    <scope>NUCLEOTIDE SEQUENCE [LARGE SCALE GENOMIC DNA]</scope>
    <source>
        <strain evidence="2">SCGC-AAA382M17</strain>
    </source>
</reference>
<evidence type="ECO:0000313" key="2">
    <source>
        <dbReference type="EMBL" id="KXB07894.1"/>
    </source>
</evidence>
<keyword evidence="1" id="KW-0812">Transmembrane</keyword>
<feature type="transmembrane region" description="Helical" evidence="1">
    <location>
        <begin position="78"/>
        <end position="99"/>
    </location>
</feature>
<dbReference type="Proteomes" id="UP000070633">
    <property type="component" value="Unassembled WGS sequence"/>
</dbReference>
<dbReference type="EMBL" id="LHYI01000044">
    <property type="protein sequence ID" value="KXB07894.1"/>
    <property type="molecule type" value="Genomic_DNA"/>
</dbReference>
<protein>
    <recommendedName>
        <fullName evidence="4">Major facilitator superfamily (MFS) profile domain-containing protein</fullName>
    </recommendedName>
</protein>
<proteinExistence type="predicted"/>
<keyword evidence="1" id="KW-1133">Transmembrane helix</keyword>
<keyword evidence="1" id="KW-0472">Membrane</keyword>
<evidence type="ECO:0000313" key="3">
    <source>
        <dbReference type="Proteomes" id="UP000070633"/>
    </source>
</evidence>
<gene>
    <name evidence="2" type="ORF">AKJ55_01725</name>
</gene>
<comment type="caution">
    <text evidence="2">The sequence shown here is derived from an EMBL/GenBank/DDBJ whole genome shotgun (WGS) entry which is preliminary data.</text>
</comment>
<name>A0ABR5TJ76_9EURY</name>
<evidence type="ECO:0008006" key="4">
    <source>
        <dbReference type="Google" id="ProtNLM"/>
    </source>
</evidence>
<sequence>MVKKSESKKDKRRIVLYFIGTSLSYVAMVGGLLVFILLLIEISKQILVGIFSGYLAAAFSVLTTFLNRPLRDFGLKKLFLAGSGFFLTVSIIVFLDYFVL</sequence>